<dbReference type="PANTHER" id="PTHR46407">
    <property type="entry name" value="OS02G0208700 PROTEIN"/>
    <property type="match status" value="1"/>
</dbReference>
<evidence type="ECO:0000259" key="1">
    <source>
        <dbReference type="SMART" id="SM00256"/>
    </source>
</evidence>
<dbReference type="InterPro" id="IPR006652">
    <property type="entry name" value="Kelch_1"/>
</dbReference>
<protein>
    <recommendedName>
        <fullName evidence="1">F-box domain-containing protein</fullName>
    </recommendedName>
</protein>
<dbReference type="SMART" id="SM00612">
    <property type="entry name" value="Kelch"/>
    <property type="match status" value="2"/>
</dbReference>
<dbReference type="AlphaFoldDB" id="A0A834H7M3"/>
<dbReference type="GO" id="GO:2000762">
    <property type="term" value="P:regulation of phenylpropanoid metabolic process"/>
    <property type="evidence" value="ECO:0007669"/>
    <property type="project" value="InterPro"/>
</dbReference>
<dbReference type="Pfam" id="PF00646">
    <property type="entry name" value="F-box"/>
    <property type="match status" value="1"/>
</dbReference>
<dbReference type="Gene3D" id="1.20.1280.50">
    <property type="match status" value="1"/>
</dbReference>
<proteinExistence type="predicted"/>
<dbReference type="Proteomes" id="UP000626092">
    <property type="component" value="Unassembled WGS sequence"/>
</dbReference>
<organism evidence="2 3">
    <name type="scientific">Rhododendron simsii</name>
    <name type="common">Sims's rhododendron</name>
    <dbReference type="NCBI Taxonomy" id="118357"/>
    <lineage>
        <taxon>Eukaryota</taxon>
        <taxon>Viridiplantae</taxon>
        <taxon>Streptophyta</taxon>
        <taxon>Embryophyta</taxon>
        <taxon>Tracheophyta</taxon>
        <taxon>Spermatophyta</taxon>
        <taxon>Magnoliopsida</taxon>
        <taxon>eudicotyledons</taxon>
        <taxon>Gunneridae</taxon>
        <taxon>Pentapetalae</taxon>
        <taxon>asterids</taxon>
        <taxon>Ericales</taxon>
        <taxon>Ericaceae</taxon>
        <taxon>Ericoideae</taxon>
        <taxon>Rhodoreae</taxon>
        <taxon>Rhododendron</taxon>
    </lineage>
</organism>
<evidence type="ECO:0000313" key="2">
    <source>
        <dbReference type="EMBL" id="KAF7149326.1"/>
    </source>
</evidence>
<reference evidence="2" key="1">
    <citation type="submission" date="2019-11" db="EMBL/GenBank/DDBJ databases">
        <authorList>
            <person name="Liu Y."/>
            <person name="Hou J."/>
            <person name="Li T.-Q."/>
            <person name="Guan C.-H."/>
            <person name="Wu X."/>
            <person name="Wu H.-Z."/>
            <person name="Ling F."/>
            <person name="Zhang R."/>
            <person name="Shi X.-G."/>
            <person name="Ren J.-P."/>
            <person name="Chen E.-F."/>
            <person name="Sun J.-M."/>
        </authorList>
    </citation>
    <scope>NUCLEOTIDE SEQUENCE</scope>
    <source>
        <strain evidence="2">Adult_tree_wgs_1</strain>
        <tissue evidence="2">Leaves</tissue>
    </source>
</reference>
<dbReference type="OrthoDB" id="191037at2759"/>
<comment type="caution">
    <text evidence="2">The sequence shown here is derived from an EMBL/GenBank/DDBJ whole genome shotgun (WGS) entry which is preliminary data.</text>
</comment>
<dbReference type="EMBL" id="WJXA01000003">
    <property type="protein sequence ID" value="KAF7149326.1"/>
    <property type="molecule type" value="Genomic_DNA"/>
</dbReference>
<dbReference type="GO" id="GO:0080037">
    <property type="term" value="P:negative regulation of cytokinin-activated signaling pathway"/>
    <property type="evidence" value="ECO:0007669"/>
    <property type="project" value="InterPro"/>
</dbReference>
<dbReference type="SMART" id="SM00256">
    <property type="entry name" value="FBOX"/>
    <property type="match status" value="1"/>
</dbReference>
<sequence length="347" mass="38384">MAMSTEFTELFPNLPEELALECLTRLNYAARRVGALVCRRWRELLLSRDFFYHRKRTGFTQKAAVMVQSIPVQGEIPVRFPSYGLTIYYPESGIWDRVDPVPEYPDGLPLFCQVVSCEGKLVVMGGLDPTSWEPVRDVFVYEFTTGSWTRRRDMPSCRSFFAAGAIDGVAFVAGGHDVNKNALSTAWKYDIRADEWTELPGMNEERDECTGIVVGSEFWVVSGYATQAQGRFMRSAESFGLGTGEWRLAQDAWVVTQSPTTCGGVVPGNGAFISWAEVDPVVQAVGLVAFAVDMGGWTLVTGQEPQGGPFGFYHVERKNEGQIGKVVKIEAPEEFSACARSGGCIEF</sequence>
<dbReference type="InterPro" id="IPR044595">
    <property type="entry name" value="KMD1-4"/>
</dbReference>
<gene>
    <name evidence="2" type="ORF">RHSIM_Rhsim03G0108000</name>
</gene>
<dbReference type="SUPFAM" id="SSF117281">
    <property type="entry name" value="Kelch motif"/>
    <property type="match status" value="1"/>
</dbReference>
<dbReference type="Gene3D" id="2.120.10.80">
    <property type="entry name" value="Kelch-type beta propeller"/>
    <property type="match status" value="1"/>
</dbReference>
<dbReference type="InterPro" id="IPR036047">
    <property type="entry name" value="F-box-like_dom_sf"/>
</dbReference>
<accession>A0A834H7M3</accession>
<keyword evidence="3" id="KW-1185">Reference proteome</keyword>
<dbReference type="PANTHER" id="PTHR46407:SF4">
    <property type="entry name" value="F-BOX DOMAIN-CONTAINING PROTEIN"/>
    <property type="match status" value="1"/>
</dbReference>
<dbReference type="SUPFAM" id="SSF81383">
    <property type="entry name" value="F-box domain"/>
    <property type="match status" value="1"/>
</dbReference>
<evidence type="ECO:0000313" key="3">
    <source>
        <dbReference type="Proteomes" id="UP000626092"/>
    </source>
</evidence>
<dbReference type="InterPro" id="IPR001810">
    <property type="entry name" value="F-box_dom"/>
</dbReference>
<name>A0A834H7M3_RHOSS</name>
<dbReference type="Pfam" id="PF01344">
    <property type="entry name" value="Kelch_1"/>
    <property type="match status" value="2"/>
</dbReference>
<feature type="domain" description="F-box" evidence="1">
    <location>
        <begin position="14"/>
        <end position="54"/>
    </location>
</feature>
<dbReference type="InterPro" id="IPR015915">
    <property type="entry name" value="Kelch-typ_b-propeller"/>
</dbReference>